<keyword evidence="3 5" id="KW-0808">Transferase</keyword>
<dbReference type="RefSeq" id="WP_346821763.1">
    <property type="nucleotide sequence ID" value="NZ_JBDKWZ010000007.1"/>
</dbReference>
<evidence type="ECO:0000256" key="5">
    <source>
        <dbReference type="HAMAP-Rule" id="MF_00182"/>
    </source>
</evidence>
<dbReference type="PANTHER" id="PTHR11138">
    <property type="entry name" value="METHIONYL-TRNA FORMYLTRANSFERASE"/>
    <property type="match status" value="1"/>
</dbReference>
<dbReference type="Gene3D" id="3.40.50.12230">
    <property type="match status" value="1"/>
</dbReference>
<dbReference type="SUPFAM" id="SSF50486">
    <property type="entry name" value="FMT C-terminal domain-like"/>
    <property type="match status" value="1"/>
</dbReference>
<evidence type="ECO:0000259" key="7">
    <source>
        <dbReference type="Pfam" id="PF02911"/>
    </source>
</evidence>
<dbReference type="PANTHER" id="PTHR11138:SF5">
    <property type="entry name" value="METHIONYL-TRNA FORMYLTRANSFERASE, MITOCHONDRIAL"/>
    <property type="match status" value="1"/>
</dbReference>
<dbReference type="HAMAP" id="MF_00182">
    <property type="entry name" value="Formyl_trans"/>
    <property type="match status" value="1"/>
</dbReference>
<dbReference type="GO" id="GO:0005829">
    <property type="term" value="C:cytosol"/>
    <property type="evidence" value="ECO:0007669"/>
    <property type="project" value="TreeGrafter"/>
</dbReference>
<accession>A0AAW9SB50</accession>
<evidence type="ECO:0000256" key="1">
    <source>
        <dbReference type="ARBA" id="ARBA00010699"/>
    </source>
</evidence>
<sequence length="308" mass="34667">MEKRNLRIIFMGTPEFAVPSLEVLVKNKFDVVAVITAPDKPAGRGLKVQTSPVKDFAVAQNIPVLQPKNLKDPAFIEELKSYQANLQVVVAFRMLPEAVWDMPEYGTFNLHASLLPQYRGAAPIHWAIINGEKETGVTTFFLQHAIDTGDVILQDKEPIHSTDTVGELYGRLMEKGGQLVLKTVQKIEANDYQLSPQMSRGELKKAPKIFKETCEIDFGKTSQEVYDFIRGLSPYPAAWMTLEGKQCKVFNASIVNEPVHAEVGKAYATDHKHYLYFKTKDGFVSIEEIQKAGKKRMHIEEFLRGAKL</sequence>
<dbReference type="InterPro" id="IPR044135">
    <property type="entry name" value="Met-tRNA-FMT_C"/>
</dbReference>
<evidence type="ECO:0000256" key="2">
    <source>
        <dbReference type="ARBA" id="ARBA00012261"/>
    </source>
</evidence>
<keyword evidence="4 5" id="KW-0648">Protein biosynthesis</keyword>
<evidence type="ECO:0000259" key="6">
    <source>
        <dbReference type="Pfam" id="PF00551"/>
    </source>
</evidence>
<protein>
    <recommendedName>
        <fullName evidence="2 5">Methionyl-tRNA formyltransferase</fullName>
        <ecNumber evidence="2 5">2.1.2.9</ecNumber>
    </recommendedName>
</protein>
<comment type="caution">
    <text evidence="8">The sequence shown here is derived from an EMBL/GenBank/DDBJ whole genome shotgun (WGS) entry which is preliminary data.</text>
</comment>
<dbReference type="InterPro" id="IPR002376">
    <property type="entry name" value="Formyl_transf_N"/>
</dbReference>
<feature type="domain" description="Formyl transferase C-terminal" evidence="7">
    <location>
        <begin position="208"/>
        <end position="306"/>
    </location>
</feature>
<evidence type="ECO:0000256" key="4">
    <source>
        <dbReference type="ARBA" id="ARBA00022917"/>
    </source>
</evidence>
<feature type="domain" description="Formyl transferase N-terminal" evidence="6">
    <location>
        <begin position="7"/>
        <end position="183"/>
    </location>
</feature>
<dbReference type="AlphaFoldDB" id="A0AAW9SB50"/>
<dbReference type="EMBL" id="JBDKWZ010000007">
    <property type="protein sequence ID" value="MEN7548990.1"/>
    <property type="molecule type" value="Genomic_DNA"/>
</dbReference>
<dbReference type="GO" id="GO:0004479">
    <property type="term" value="F:methionyl-tRNA formyltransferase activity"/>
    <property type="evidence" value="ECO:0007669"/>
    <property type="project" value="UniProtKB-UniRule"/>
</dbReference>
<dbReference type="Proteomes" id="UP001403385">
    <property type="component" value="Unassembled WGS sequence"/>
</dbReference>
<dbReference type="CDD" id="cd08646">
    <property type="entry name" value="FMT_core_Met-tRNA-FMT_N"/>
    <property type="match status" value="1"/>
</dbReference>
<gene>
    <name evidence="5 8" type="primary">fmt</name>
    <name evidence="8" type="ORF">AAG747_13790</name>
</gene>
<organism evidence="8 9">
    <name type="scientific">Rapidithrix thailandica</name>
    <dbReference type="NCBI Taxonomy" id="413964"/>
    <lineage>
        <taxon>Bacteria</taxon>
        <taxon>Pseudomonadati</taxon>
        <taxon>Bacteroidota</taxon>
        <taxon>Cytophagia</taxon>
        <taxon>Cytophagales</taxon>
        <taxon>Flammeovirgaceae</taxon>
        <taxon>Rapidithrix</taxon>
    </lineage>
</organism>
<dbReference type="InterPro" id="IPR041711">
    <property type="entry name" value="Met-tRNA-FMT_N"/>
</dbReference>
<reference evidence="8 9" key="1">
    <citation type="submission" date="2024-04" db="EMBL/GenBank/DDBJ databases">
        <title>Novel genus in family Flammeovirgaceae.</title>
        <authorList>
            <person name="Nguyen T.H."/>
            <person name="Vuong T.Q."/>
            <person name="Le H."/>
            <person name="Kim S.-G."/>
        </authorList>
    </citation>
    <scope>NUCLEOTIDE SEQUENCE [LARGE SCALE GENOMIC DNA]</scope>
    <source>
        <strain evidence="8 9">JCM 23209</strain>
    </source>
</reference>
<dbReference type="SUPFAM" id="SSF53328">
    <property type="entry name" value="Formyltransferase"/>
    <property type="match status" value="1"/>
</dbReference>
<proteinExistence type="inferred from homology"/>
<dbReference type="EC" id="2.1.2.9" evidence="2 5"/>
<comment type="similarity">
    <text evidence="1 5">Belongs to the Fmt family.</text>
</comment>
<evidence type="ECO:0000313" key="9">
    <source>
        <dbReference type="Proteomes" id="UP001403385"/>
    </source>
</evidence>
<name>A0AAW9SB50_9BACT</name>
<dbReference type="Pfam" id="PF00551">
    <property type="entry name" value="Formyl_trans_N"/>
    <property type="match status" value="1"/>
</dbReference>
<comment type="catalytic activity">
    <reaction evidence="5">
        <text>L-methionyl-tRNA(fMet) + (6R)-10-formyltetrahydrofolate = N-formyl-L-methionyl-tRNA(fMet) + (6S)-5,6,7,8-tetrahydrofolate + H(+)</text>
        <dbReference type="Rhea" id="RHEA:24380"/>
        <dbReference type="Rhea" id="RHEA-COMP:9952"/>
        <dbReference type="Rhea" id="RHEA-COMP:9953"/>
        <dbReference type="ChEBI" id="CHEBI:15378"/>
        <dbReference type="ChEBI" id="CHEBI:57453"/>
        <dbReference type="ChEBI" id="CHEBI:78530"/>
        <dbReference type="ChEBI" id="CHEBI:78844"/>
        <dbReference type="ChEBI" id="CHEBI:195366"/>
        <dbReference type="EC" id="2.1.2.9"/>
    </reaction>
</comment>
<dbReference type="CDD" id="cd08704">
    <property type="entry name" value="Met_tRNA_FMT_C"/>
    <property type="match status" value="1"/>
</dbReference>
<feature type="binding site" evidence="5">
    <location>
        <begin position="113"/>
        <end position="116"/>
    </location>
    <ligand>
        <name>(6S)-5,6,7,8-tetrahydrofolate</name>
        <dbReference type="ChEBI" id="CHEBI:57453"/>
    </ligand>
</feature>
<evidence type="ECO:0000313" key="8">
    <source>
        <dbReference type="EMBL" id="MEN7548990.1"/>
    </source>
</evidence>
<evidence type="ECO:0000256" key="3">
    <source>
        <dbReference type="ARBA" id="ARBA00022679"/>
    </source>
</evidence>
<dbReference type="InterPro" id="IPR011034">
    <property type="entry name" value="Formyl_transferase-like_C_sf"/>
</dbReference>
<dbReference type="InterPro" id="IPR005794">
    <property type="entry name" value="Fmt"/>
</dbReference>
<dbReference type="NCBIfam" id="TIGR00460">
    <property type="entry name" value="fmt"/>
    <property type="match status" value="1"/>
</dbReference>
<dbReference type="Pfam" id="PF02911">
    <property type="entry name" value="Formyl_trans_C"/>
    <property type="match status" value="1"/>
</dbReference>
<dbReference type="InterPro" id="IPR005793">
    <property type="entry name" value="Formyl_trans_C"/>
</dbReference>
<comment type="function">
    <text evidence="5">Attaches a formyl group to the free amino group of methionyl-tRNA(fMet). The formyl group appears to play a dual role in the initiator identity of N-formylmethionyl-tRNA by promoting its recognition by IF2 and preventing the misappropriation of this tRNA by the elongation apparatus.</text>
</comment>
<keyword evidence="9" id="KW-1185">Reference proteome</keyword>
<dbReference type="InterPro" id="IPR036477">
    <property type="entry name" value="Formyl_transf_N_sf"/>
</dbReference>